<dbReference type="Pfam" id="PF14516">
    <property type="entry name" value="AAA_35"/>
    <property type="match status" value="1"/>
</dbReference>
<dbReference type="EMBL" id="AP018694">
    <property type="protein sequence ID" value="BBE18827.1"/>
    <property type="molecule type" value="Genomic_DNA"/>
</dbReference>
<dbReference type="Proteomes" id="UP001193389">
    <property type="component" value="Chromosome"/>
</dbReference>
<dbReference type="AlphaFoldDB" id="A0A5K7SBJ2"/>
<evidence type="ECO:0000313" key="1">
    <source>
        <dbReference type="EMBL" id="BBE18827.1"/>
    </source>
</evidence>
<dbReference type="Gene3D" id="3.40.50.300">
    <property type="entry name" value="P-loop containing nucleotide triphosphate hydrolases"/>
    <property type="match status" value="1"/>
</dbReference>
<organism evidence="1 2">
    <name type="scientific">Aquipluma nitroreducens</name>
    <dbReference type="NCBI Taxonomy" id="2010828"/>
    <lineage>
        <taxon>Bacteria</taxon>
        <taxon>Pseudomonadati</taxon>
        <taxon>Bacteroidota</taxon>
        <taxon>Bacteroidia</taxon>
        <taxon>Marinilabiliales</taxon>
        <taxon>Prolixibacteraceae</taxon>
        <taxon>Aquipluma</taxon>
    </lineage>
</organism>
<evidence type="ECO:0000313" key="2">
    <source>
        <dbReference type="Proteomes" id="UP001193389"/>
    </source>
</evidence>
<sequence>MTIYLLSKSNDNKVTVKMNARWIPPKIIVGSAATGDYYYPRTEIVNEIWDELEKGNFILIAAPRRVGKTSIMRDIEANPRENYKVIFENIQAVKSEIDFYKTLYKLILNCLSTSKKASKWFSSYIKTKQIIEISTSGVKFENKVPDYLHEINNIFRELDKSTETIVLLLDELPEVLHKLDKAEKKDEAIAILHQLRAWRQTDFKKLQFIFAGSVGIHYVVKNIEGRTSSLNDLIPAICNPLSKDEAKDYIKWVTSNNASVQYDTERQTQLLFKIQHYYTPYFINLMLGEIDKNAKKRNNPTITEQDIDQAFLNVEKSNEHFADWKKRLYDYMPKSDFNFVNNILIHIAHRNSIGIQAIYDKAVKQEKTIDYMDMIHDLVNDGYLTETTEDSQKYIFISPFLKAFWKRNNPIYNE</sequence>
<dbReference type="InterPro" id="IPR027417">
    <property type="entry name" value="P-loop_NTPase"/>
</dbReference>
<accession>A0A5K7SBJ2</accession>
<dbReference type="KEGG" id="anf:AQPE_2995"/>
<name>A0A5K7SBJ2_9BACT</name>
<gene>
    <name evidence="1" type="ORF">AQPE_2995</name>
</gene>
<reference evidence="1" key="1">
    <citation type="journal article" date="2020" name="Int. J. Syst. Evol. Microbiol.">
        <title>Aquipluma nitroreducens gen. nov. sp. nov., a novel facultatively anaerobic bacterium isolated from a freshwater lake.</title>
        <authorList>
            <person name="Watanabe M."/>
            <person name="Kojima H."/>
            <person name="Fukui M."/>
        </authorList>
    </citation>
    <scope>NUCLEOTIDE SEQUENCE</scope>
    <source>
        <strain evidence="1">MeG22</strain>
    </source>
</reference>
<protein>
    <submittedName>
        <fullName evidence="1">Gll1120 protein</fullName>
    </submittedName>
</protein>
<dbReference type="PANTHER" id="PTHR34301:SF8">
    <property type="entry name" value="ATPASE DOMAIN-CONTAINING PROTEIN"/>
    <property type="match status" value="1"/>
</dbReference>
<proteinExistence type="predicted"/>
<dbReference type="SUPFAM" id="SSF52540">
    <property type="entry name" value="P-loop containing nucleoside triphosphate hydrolases"/>
    <property type="match status" value="1"/>
</dbReference>
<dbReference type="PANTHER" id="PTHR34301">
    <property type="entry name" value="DNA-BINDING PROTEIN-RELATED"/>
    <property type="match status" value="1"/>
</dbReference>
<keyword evidence="2" id="KW-1185">Reference proteome</keyword>